<protein>
    <submittedName>
        <fullName evidence="2">DUF4381 family protein</fullName>
    </submittedName>
</protein>
<organism evidence="2 3">
    <name type="scientific">Methylobacterium longum</name>
    <dbReference type="NCBI Taxonomy" id="767694"/>
    <lineage>
        <taxon>Bacteria</taxon>
        <taxon>Pseudomonadati</taxon>
        <taxon>Pseudomonadota</taxon>
        <taxon>Alphaproteobacteria</taxon>
        <taxon>Hyphomicrobiales</taxon>
        <taxon>Methylobacteriaceae</taxon>
        <taxon>Methylobacterium</taxon>
    </lineage>
</organism>
<accession>A0ABT8AMN3</accession>
<dbReference type="Pfam" id="PF14316">
    <property type="entry name" value="DUF4381"/>
    <property type="match status" value="1"/>
</dbReference>
<sequence length="159" mass="16928">MNPVTPAEIPLTLDQLRGLHLPGGAAGAVQGEVVAAAALGFLAALLVGLVRYARGRARATVRRAALAELARSRGLDPEARLVAQARLLRRLGRTLDRSGAAEVRATGADWAARLDGLFRTDFFTRGAGRVLADGLYRRQDPDLDALDAELGRLIGRLRA</sequence>
<evidence type="ECO:0000313" key="2">
    <source>
        <dbReference type="EMBL" id="MDN3571002.1"/>
    </source>
</evidence>
<keyword evidence="1" id="KW-1133">Transmembrane helix</keyword>
<feature type="transmembrane region" description="Helical" evidence="1">
    <location>
        <begin position="33"/>
        <end position="53"/>
    </location>
</feature>
<proteinExistence type="predicted"/>
<comment type="caution">
    <text evidence="2">The sequence shown here is derived from an EMBL/GenBank/DDBJ whole genome shotgun (WGS) entry which is preliminary data.</text>
</comment>
<dbReference type="Proteomes" id="UP001244297">
    <property type="component" value="Unassembled WGS sequence"/>
</dbReference>
<evidence type="ECO:0000313" key="3">
    <source>
        <dbReference type="Proteomes" id="UP001244297"/>
    </source>
</evidence>
<keyword evidence="1" id="KW-0812">Transmembrane</keyword>
<dbReference type="RefSeq" id="WP_238289314.1">
    <property type="nucleotide sequence ID" value="NZ_BPQS01000015.1"/>
</dbReference>
<reference evidence="3" key="1">
    <citation type="journal article" date="2019" name="Int. J. Syst. Evol. Microbiol.">
        <title>The Global Catalogue of Microorganisms (GCM) 10K type strain sequencing project: providing services to taxonomists for standard genome sequencing and annotation.</title>
        <authorList>
            <consortium name="The Broad Institute Genomics Platform"/>
            <consortium name="The Broad Institute Genome Sequencing Center for Infectious Disease"/>
            <person name="Wu L."/>
            <person name="Ma J."/>
        </authorList>
    </citation>
    <scope>NUCLEOTIDE SEQUENCE [LARGE SCALE GENOMIC DNA]</scope>
    <source>
        <strain evidence="3">CECT 7806</strain>
    </source>
</reference>
<dbReference type="InterPro" id="IPR025489">
    <property type="entry name" value="DUF4381"/>
</dbReference>
<gene>
    <name evidence="2" type="ORF">QWZ18_10220</name>
</gene>
<evidence type="ECO:0000256" key="1">
    <source>
        <dbReference type="SAM" id="Phobius"/>
    </source>
</evidence>
<name>A0ABT8AMN3_9HYPH</name>
<dbReference type="EMBL" id="JAUFPT010000027">
    <property type="protein sequence ID" value="MDN3571002.1"/>
    <property type="molecule type" value="Genomic_DNA"/>
</dbReference>
<keyword evidence="1" id="KW-0472">Membrane</keyword>
<keyword evidence="3" id="KW-1185">Reference proteome</keyword>